<keyword evidence="13 14" id="KW-0676">Redox-active center</keyword>
<keyword evidence="5" id="KW-0997">Cell inner membrane</keyword>
<feature type="topological domain" description="Cytoplasmic" evidence="14">
    <location>
        <begin position="63"/>
        <end position="68"/>
    </location>
</feature>
<evidence type="ECO:0000256" key="13">
    <source>
        <dbReference type="ARBA" id="ARBA00023284"/>
    </source>
</evidence>
<evidence type="ECO:0000256" key="15">
    <source>
        <dbReference type="SAM" id="Phobius"/>
    </source>
</evidence>
<evidence type="ECO:0000256" key="3">
    <source>
        <dbReference type="ARBA" id="ARBA00022448"/>
    </source>
</evidence>
<dbReference type="InterPro" id="IPR023380">
    <property type="entry name" value="DsbB-like_sf"/>
</dbReference>
<comment type="subcellular location">
    <subcellularLocation>
        <location evidence="1">Cell inner membrane</location>
        <topology evidence="1">Multi-pass membrane protein</topology>
    </subcellularLocation>
    <subcellularLocation>
        <location evidence="14">Cell membrane</location>
        <topology evidence="14">Multi-pass membrane protein</topology>
    </subcellularLocation>
</comment>
<feature type="topological domain" description="Cytoplasmic" evidence="14">
    <location>
        <begin position="1"/>
        <end position="10"/>
    </location>
</feature>
<evidence type="ECO:0000256" key="6">
    <source>
        <dbReference type="ARBA" id="ARBA00022692"/>
    </source>
</evidence>
<dbReference type="Gene3D" id="1.20.1550.10">
    <property type="entry name" value="DsbB-like"/>
    <property type="match status" value="1"/>
</dbReference>
<evidence type="ECO:0000256" key="2">
    <source>
        <dbReference type="ARBA" id="ARBA00008823"/>
    </source>
</evidence>
<evidence type="ECO:0000313" key="17">
    <source>
        <dbReference type="Proteomes" id="UP001549691"/>
    </source>
</evidence>
<evidence type="ECO:0000313" key="16">
    <source>
        <dbReference type="EMBL" id="MET7015677.1"/>
    </source>
</evidence>
<evidence type="ECO:0000256" key="1">
    <source>
        <dbReference type="ARBA" id="ARBA00004429"/>
    </source>
</evidence>
<feature type="transmembrane region" description="Helical" evidence="15">
    <location>
        <begin position="69"/>
        <end position="90"/>
    </location>
</feature>
<dbReference type="InterPro" id="IPR022920">
    <property type="entry name" value="Disulphide_bond_form_DsbB"/>
</dbReference>
<feature type="transmembrane region" description="Helical" evidence="15">
    <location>
        <begin position="7"/>
        <end position="29"/>
    </location>
</feature>
<dbReference type="Pfam" id="PF02600">
    <property type="entry name" value="DsbB"/>
    <property type="match status" value="1"/>
</dbReference>
<keyword evidence="11 14" id="KW-1015">Disulfide bond</keyword>
<dbReference type="SUPFAM" id="SSF158442">
    <property type="entry name" value="DsbB-like"/>
    <property type="match status" value="1"/>
</dbReference>
<comment type="similarity">
    <text evidence="2 14">Belongs to the DsbB family.</text>
</comment>
<feature type="transmembrane region" description="Helical" evidence="15">
    <location>
        <begin position="140"/>
        <end position="160"/>
    </location>
</feature>
<evidence type="ECO:0000256" key="4">
    <source>
        <dbReference type="ARBA" id="ARBA00022475"/>
    </source>
</evidence>
<evidence type="ECO:0000256" key="7">
    <source>
        <dbReference type="ARBA" id="ARBA00022982"/>
    </source>
</evidence>
<evidence type="ECO:0000256" key="14">
    <source>
        <dbReference type="HAMAP-Rule" id="MF_00286"/>
    </source>
</evidence>
<feature type="topological domain" description="Periplasmic" evidence="14">
    <location>
        <begin position="28"/>
        <end position="45"/>
    </location>
</feature>
<name>A0ABV2TP23_9RHOO</name>
<organism evidence="16 17">
    <name type="scientific">Uliginosibacterium flavum</name>
    <dbReference type="NCBI Taxonomy" id="1396831"/>
    <lineage>
        <taxon>Bacteria</taxon>
        <taxon>Pseudomonadati</taxon>
        <taxon>Pseudomonadota</taxon>
        <taxon>Betaproteobacteria</taxon>
        <taxon>Rhodocyclales</taxon>
        <taxon>Zoogloeaceae</taxon>
        <taxon>Uliginosibacterium</taxon>
    </lineage>
</organism>
<evidence type="ECO:0000256" key="11">
    <source>
        <dbReference type="ARBA" id="ARBA00023157"/>
    </source>
</evidence>
<dbReference type="RefSeq" id="WP_354602136.1">
    <property type="nucleotide sequence ID" value="NZ_JBEWZI010000020.1"/>
</dbReference>
<evidence type="ECO:0000256" key="8">
    <source>
        <dbReference type="ARBA" id="ARBA00022989"/>
    </source>
</evidence>
<comment type="function">
    <text evidence="14">Required for disulfide bond formation in some periplasmic proteins. Acts by oxidizing the DsbA protein.</text>
</comment>
<keyword evidence="3 14" id="KW-0813">Transport</keyword>
<accession>A0ABV2TP23</accession>
<keyword evidence="8 14" id="KW-1133">Transmembrane helix</keyword>
<sequence>MYSKYPLRLVFLSIFAYCTGLIVFGLILQHLKGIEPCPLCILQRYGFVACGLIALVAGLSNAQGFMRRLYAFLTLAAAIAGGSVSVRQIWLQHNPPAETVCGPDLQYMIGNFPLSDALPMLFQGAGDCSKIDWTFLGLSIAQWALINFSLIAVVCLWQLFRRTPERRRFS</sequence>
<dbReference type="PANTHER" id="PTHR36570">
    <property type="entry name" value="DISULFIDE BOND FORMATION PROTEIN B"/>
    <property type="match status" value="1"/>
</dbReference>
<reference evidence="16 17" key="1">
    <citation type="submission" date="2024-07" db="EMBL/GenBank/DDBJ databases">
        <title>Uliginosibacterium flavum JJ3220;KACC:17644.</title>
        <authorList>
            <person name="Kim M.K."/>
        </authorList>
    </citation>
    <scope>NUCLEOTIDE SEQUENCE [LARGE SCALE GENOMIC DNA]</scope>
    <source>
        <strain evidence="16 17">KACC:17644</strain>
    </source>
</reference>
<proteinExistence type="inferred from homology"/>
<feature type="transmembrane region" description="Helical" evidence="15">
    <location>
        <begin position="41"/>
        <end position="62"/>
    </location>
</feature>
<protein>
    <recommendedName>
        <fullName evidence="14">Disulfide bond formation protein B</fullName>
    </recommendedName>
    <alternativeName>
        <fullName evidence="14">Disulfide oxidoreductase</fullName>
    </alternativeName>
</protein>
<keyword evidence="17" id="KW-1185">Reference proteome</keyword>
<dbReference type="InterPro" id="IPR050183">
    <property type="entry name" value="DsbB"/>
</dbReference>
<feature type="topological domain" description="Cytoplasmic" evidence="14">
    <location>
        <begin position="162"/>
        <end position="170"/>
    </location>
</feature>
<keyword evidence="12 14" id="KW-0143">Chaperone</keyword>
<dbReference type="Proteomes" id="UP001549691">
    <property type="component" value="Unassembled WGS sequence"/>
</dbReference>
<evidence type="ECO:0000256" key="9">
    <source>
        <dbReference type="ARBA" id="ARBA00023002"/>
    </source>
</evidence>
<keyword evidence="10 14" id="KW-0472">Membrane</keyword>
<evidence type="ECO:0000256" key="10">
    <source>
        <dbReference type="ARBA" id="ARBA00023136"/>
    </source>
</evidence>
<evidence type="ECO:0000256" key="5">
    <source>
        <dbReference type="ARBA" id="ARBA00022519"/>
    </source>
</evidence>
<comment type="caution">
    <text evidence="14">Lacks conserved residue(s) required for the propagation of feature annotation.</text>
</comment>
<keyword evidence="9 14" id="KW-0560">Oxidoreductase</keyword>
<keyword evidence="6 14" id="KW-0812">Transmembrane</keyword>
<evidence type="ECO:0000256" key="12">
    <source>
        <dbReference type="ARBA" id="ARBA00023186"/>
    </source>
</evidence>
<keyword evidence="4 14" id="KW-1003">Cell membrane</keyword>
<dbReference type="EMBL" id="JBEWZI010000020">
    <property type="protein sequence ID" value="MET7015677.1"/>
    <property type="molecule type" value="Genomic_DNA"/>
</dbReference>
<gene>
    <name evidence="14" type="primary">dsbB</name>
    <name evidence="16" type="ORF">ABXR19_15915</name>
</gene>
<dbReference type="PANTHER" id="PTHR36570:SF3">
    <property type="entry name" value="DISULFIDE BOND FORMATION PROTEIN B"/>
    <property type="match status" value="1"/>
</dbReference>
<comment type="caution">
    <text evidence="16">The sequence shown here is derived from an EMBL/GenBank/DDBJ whole genome shotgun (WGS) entry which is preliminary data.</text>
</comment>
<keyword evidence="7 14" id="KW-0249">Electron transport</keyword>
<feature type="disulfide bond" description="Redox-active" evidence="14">
    <location>
        <begin position="37"/>
        <end position="40"/>
    </location>
</feature>
<dbReference type="InterPro" id="IPR003752">
    <property type="entry name" value="DiS_bond_form_DsbB/BdbC"/>
</dbReference>
<dbReference type="HAMAP" id="MF_00286">
    <property type="entry name" value="DsbB"/>
    <property type="match status" value="1"/>
</dbReference>